<name>A0ABR9A9D9_9PSED</name>
<dbReference type="RefSeq" id="WP_191944734.1">
    <property type="nucleotide sequence ID" value="NZ_JACYNP010000006.1"/>
</dbReference>
<protein>
    <submittedName>
        <fullName evidence="1">Type VI secretion system-associated protein TagF</fullName>
    </submittedName>
</protein>
<dbReference type="Proteomes" id="UP000625247">
    <property type="component" value="Unassembled WGS sequence"/>
</dbReference>
<organism evidence="1 2">
    <name type="scientific">Pseudomonas lutea</name>
    <dbReference type="NCBI Taxonomy" id="243924"/>
    <lineage>
        <taxon>Bacteria</taxon>
        <taxon>Pseudomonadati</taxon>
        <taxon>Pseudomonadota</taxon>
        <taxon>Gammaproteobacteria</taxon>
        <taxon>Pseudomonadales</taxon>
        <taxon>Pseudomonadaceae</taxon>
        <taxon>Pseudomonas</taxon>
    </lineage>
</organism>
<dbReference type="InterPro" id="IPR017748">
    <property type="entry name" value="TagF"/>
</dbReference>
<dbReference type="PIRSF" id="PIRSF029287">
    <property type="entry name" value="UCP029287"/>
    <property type="match status" value="1"/>
</dbReference>
<dbReference type="InterPro" id="IPR038225">
    <property type="entry name" value="TagF_sf"/>
</dbReference>
<sequence length="216" mass="23227">MNTGFYGKVASRGDFVSRGLPQSFIKPWDAWLAAGLLASQEQLGGQWLDAYLISPLWRFAMAPGVCGPQAVVGVLMPSIDRVGRYFPLTVAQLIGERQSLGALVSGPDNWFEGVEALLLDTLETNATFEALDRGLQALGCCPTRERQASHHVASLLRDDALTPEQRGTTLADLACHGRSLWWGKGSEHISPGLLHCHGLPAATDFGTFLLGQGAKT</sequence>
<dbReference type="Pfam" id="PF09867">
    <property type="entry name" value="TagF_N"/>
    <property type="match status" value="1"/>
</dbReference>
<dbReference type="EMBL" id="JACYNP010000006">
    <property type="protein sequence ID" value="MBD8122575.1"/>
    <property type="molecule type" value="Genomic_DNA"/>
</dbReference>
<keyword evidence="2" id="KW-1185">Reference proteome</keyword>
<dbReference type="NCBIfam" id="TIGR03373">
    <property type="entry name" value="VI_minor_4"/>
    <property type="match status" value="1"/>
</dbReference>
<reference evidence="1 2" key="1">
    <citation type="journal article" date="2020" name="FEMS Microbiol. Ecol.">
        <title>Temporal dynamics of bacterial communities during seed development and maturation.</title>
        <authorList>
            <person name="Chesneau G."/>
            <person name="Torres-Cortes G."/>
            <person name="Briand M."/>
            <person name="Darrasse A."/>
            <person name="Preveaux A."/>
            <person name="Marais C."/>
            <person name="Jacques M.A."/>
            <person name="Shade A."/>
            <person name="Barret M."/>
        </authorList>
    </citation>
    <scope>NUCLEOTIDE SEQUENCE [LARGE SCALE GENOMIC DNA]</scope>
    <source>
        <strain evidence="1 2">CFBP13723</strain>
    </source>
</reference>
<gene>
    <name evidence="1" type="primary">tagF</name>
    <name evidence="1" type="ORF">IFT62_15230</name>
</gene>
<proteinExistence type="predicted"/>
<evidence type="ECO:0000313" key="2">
    <source>
        <dbReference type="Proteomes" id="UP000625247"/>
    </source>
</evidence>
<comment type="caution">
    <text evidence="1">The sequence shown here is derived from an EMBL/GenBank/DDBJ whole genome shotgun (WGS) entry which is preliminary data.</text>
</comment>
<evidence type="ECO:0000313" key="1">
    <source>
        <dbReference type="EMBL" id="MBD8122575.1"/>
    </source>
</evidence>
<dbReference type="Gene3D" id="3.40.1730.10">
    <property type="entry name" value="pa0076 domain"/>
    <property type="match status" value="1"/>
</dbReference>
<accession>A0ABR9A9D9</accession>